<evidence type="ECO:0000256" key="1">
    <source>
        <dbReference type="SAM" id="MobiDB-lite"/>
    </source>
</evidence>
<gene>
    <name evidence="2" type="ORF">H0E87_003518</name>
</gene>
<evidence type="ECO:0000313" key="3">
    <source>
        <dbReference type="Proteomes" id="UP000807159"/>
    </source>
</evidence>
<dbReference type="AlphaFoldDB" id="A0A8T2ZZZ7"/>
<protein>
    <submittedName>
        <fullName evidence="2">Uncharacterized protein</fullName>
    </submittedName>
</protein>
<accession>A0A8T2ZZZ7</accession>
<name>A0A8T2ZZZ7_POPDE</name>
<feature type="region of interest" description="Disordered" evidence="1">
    <location>
        <begin position="155"/>
        <end position="177"/>
    </location>
</feature>
<keyword evidence="3" id="KW-1185">Reference proteome</keyword>
<evidence type="ECO:0000313" key="2">
    <source>
        <dbReference type="EMBL" id="KAH8522898.1"/>
    </source>
</evidence>
<dbReference type="Proteomes" id="UP000807159">
    <property type="component" value="Chromosome 1"/>
</dbReference>
<reference evidence="2" key="1">
    <citation type="journal article" date="2021" name="J. Hered.">
        <title>Genome Assembly of Salicaceae Populus deltoides (Eastern Cottonwood) I-69 Based on Nanopore Sequencing and Hi-C Technologies.</title>
        <authorList>
            <person name="Bai S."/>
            <person name="Wu H."/>
            <person name="Zhang J."/>
            <person name="Pan Z."/>
            <person name="Zhao W."/>
            <person name="Li Z."/>
            <person name="Tong C."/>
        </authorList>
    </citation>
    <scope>NUCLEOTIDE SEQUENCE</scope>
    <source>
        <tissue evidence="2">Leaf</tissue>
    </source>
</reference>
<proteinExistence type="predicted"/>
<organism evidence="2 3">
    <name type="scientific">Populus deltoides</name>
    <name type="common">Eastern poplar</name>
    <name type="synonym">Eastern cottonwood</name>
    <dbReference type="NCBI Taxonomy" id="3696"/>
    <lineage>
        <taxon>Eukaryota</taxon>
        <taxon>Viridiplantae</taxon>
        <taxon>Streptophyta</taxon>
        <taxon>Embryophyta</taxon>
        <taxon>Tracheophyta</taxon>
        <taxon>Spermatophyta</taxon>
        <taxon>Magnoliopsida</taxon>
        <taxon>eudicotyledons</taxon>
        <taxon>Gunneridae</taxon>
        <taxon>Pentapetalae</taxon>
        <taxon>rosids</taxon>
        <taxon>fabids</taxon>
        <taxon>Malpighiales</taxon>
        <taxon>Salicaceae</taxon>
        <taxon>Saliceae</taxon>
        <taxon>Populus</taxon>
    </lineage>
</organism>
<comment type="caution">
    <text evidence="2">The sequence shown here is derived from an EMBL/GenBank/DDBJ whole genome shotgun (WGS) entry which is preliminary data.</text>
</comment>
<dbReference type="EMBL" id="JACEGQ020000001">
    <property type="protein sequence ID" value="KAH8522898.1"/>
    <property type="molecule type" value="Genomic_DNA"/>
</dbReference>
<sequence length="227" mass="24851">MTAKECAIWLGLLSLEESLIGKPSIDTGTSVIIERPQGGHGQIKNPAISCDSDYDVDDASRPLKKDLSGESSLSPSDFSYISAIPFANVNSSHKIYADAGPVSCPSQQNPELHHKTIHSTFDDQSLDCGTNHDGQHSQVRTDIHRENDRFLIPTPHRNENEMTGGQSHHLAKDTLPTEQDKSVDKYFESADLEDFAATSSSFPDLYLFDFDISGDDPSPTLFPSSAK</sequence>